<sequence length="400" mass="43370">MSARAQDLPNFAKTVQGPTLIGAFLNLILFGTFLVQASFYFSTHKRDHQRFRIFVAALVLLETVNSVFAMYYSYDRLVNNFGNMGAQAVSNWAFGIGPLTNVSKPYWPPPALPRIQPNPIAALQGLIALAVQTFFAWRIQVLTHSTWIVAGIVSLSVISCRECAARPTSLRSFPFAATAIFLVAAILVPSPTVSAAQIFRPVVITWLVASAAADTLISGVLVTYLRRHRTGFPDTDDVVNKLIRLTVQTGAITSIWAIADLAVYLGDPTAHHLIFNLALAKLYSNSLLSSLNARDGWKYTSALGASSSSGGARIEFERPPETIVSLAPSAGRPEAFVDIESHEMRDMSLRKSAHDYDDHGADSPGGDGDGNNDNGPGEGEGRGRGRDGRESREDKDPPRL</sequence>
<keyword evidence="2" id="KW-0812">Transmembrane</keyword>
<dbReference type="InterPro" id="IPR045339">
    <property type="entry name" value="DUF6534"/>
</dbReference>
<feature type="transmembrane region" description="Helical" evidence="2">
    <location>
        <begin position="53"/>
        <end position="74"/>
    </location>
</feature>
<feature type="compositionally biased region" description="Basic and acidic residues" evidence="1">
    <location>
        <begin position="379"/>
        <end position="400"/>
    </location>
</feature>
<keyword evidence="5" id="KW-1185">Reference proteome</keyword>
<dbReference type="GeneID" id="20666157"/>
<dbReference type="KEGG" id="hir:HETIRDRAFT_106358"/>
<dbReference type="Pfam" id="PF20152">
    <property type="entry name" value="DUF6534"/>
    <property type="match status" value="1"/>
</dbReference>
<dbReference type="Proteomes" id="UP000030671">
    <property type="component" value="Unassembled WGS sequence"/>
</dbReference>
<dbReference type="InParanoid" id="W4JQC5"/>
<feature type="region of interest" description="Disordered" evidence="1">
    <location>
        <begin position="349"/>
        <end position="400"/>
    </location>
</feature>
<dbReference type="OrthoDB" id="3265526at2759"/>
<feature type="transmembrane region" description="Helical" evidence="2">
    <location>
        <begin position="203"/>
        <end position="225"/>
    </location>
</feature>
<evidence type="ECO:0000256" key="2">
    <source>
        <dbReference type="SAM" id="Phobius"/>
    </source>
</evidence>
<evidence type="ECO:0000256" key="1">
    <source>
        <dbReference type="SAM" id="MobiDB-lite"/>
    </source>
</evidence>
<feature type="transmembrane region" description="Helical" evidence="2">
    <location>
        <begin position="172"/>
        <end position="191"/>
    </location>
</feature>
<dbReference type="eggNOG" id="ENOG502RY7K">
    <property type="taxonomic scope" value="Eukaryota"/>
</dbReference>
<evidence type="ECO:0000313" key="4">
    <source>
        <dbReference type="EMBL" id="ETW75679.1"/>
    </source>
</evidence>
<proteinExistence type="predicted"/>
<evidence type="ECO:0000259" key="3">
    <source>
        <dbReference type="Pfam" id="PF20152"/>
    </source>
</evidence>
<name>W4JQC5_HETIT</name>
<dbReference type="EMBL" id="KI925465">
    <property type="protein sequence ID" value="ETW75679.1"/>
    <property type="molecule type" value="Genomic_DNA"/>
</dbReference>
<reference evidence="4 5" key="1">
    <citation type="journal article" date="2012" name="New Phytol.">
        <title>Insight into trade-off between wood decay and parasitism from the genome of a fungal forest pathogen.</title>
        <authorList>
            <person name="Olson A."/>
            <person name="Aerts A."/>
            <person name="Asiegbu F."/>
            <person name="Belbahri L."/>
            <person name="Bouzid O."/>
            <person name="Broberg A."/>
            <person name="Canback B."/>
            <person name="Coutinho P.M."/>
            <person name="Cullen D."/>
            <person name="Dalman K."/>
            <person name="Deflorio G."/>
            <person name="van Diepen L.T."/>
            <person name="Dunand C."/>
            <person name="Duplessis S."/>
            <person name="Durling M."/>
            <person name="Gonthier P."/>
            <person name="Grimwood J."/>
            <person name="Fossdal C.G."/>
            <person name="Hansson D."/>
            <person name="Henrissat B."/>
            <person name="Hietala A."/>
            <person name="Himmelstrand K."/>
            <person name="Hoffmeister D."/>
            <person name="Hogberg N."/>
            <person name="James T.Y."/>
            <person name="Karlsson M."/>
            <person name="Kohler A."/>
            <person name="Kues U."/>
            <person name="Lee Y.H."/>
            <person name="Lin Y.C."/>
            <person name="Lind M."/>
            <person name="Lindquist E."/>
            <person name="Lombard V."/>
            <person name="Lucas S."/>
            <person name="Lunden K."/>
            <person name="Morin E."/>
            <person name="Murat C."/>
            <person name="Park J."/>
            <person name="Raffaello T."/>
            <person name="Rouze P."/>
            <person name="Salamov A."/>
            <person name="Schmutz J."/>
            <person name="Solheim H."/>
            <person name="Stahlberg J."/>
            <person name="Velez H."/>
            <person name="de Vries R.P."/>
            <person name="Wiebenga A."/>
            <person name="Woodward S."/>
            <person name="Yakovlev I."/>
            <person name="Garbelotto M."/>
            <person name="Martin F."/>
            <person name="Grigoriev I.V."/>
            <person name="Stenlid J."/>
        </authorList>
    </citation>
    <scope>NUCLEOTIDE SEQUENCE [LARGE SCALE GENOMIC DNA]</scope>
    <source>
        <strain evidence="4 5">TC 32-1</strain>
    </source>
</reference>
<gene>
    <name evidence="4" type="ORF">HETIRDRAFT_106358</name>
</gene>
<keyword evidence="2" id="KW-0472">Membrane</keyword>
<dbReference type="AlphaFoldDB" id="W4JQC5"/>
<dbReference type="PANTHER" id="PTHR40465">
    <property type="entry name" value="CHROMOSOME 1, WHOLE GENOME SHOTGUN SEQUENCE"/>
    <property type="match status" value="1"/>
</dbReference>
<feature type="compositionally biased region" description="Basic and acidic residues" evidence="1">
    <location>
        <begin position="349"/>
        <end position="361"/>
    </location>
</feature>
<feature type="domain" description="DUF6534" evidence="3">
    <location>
        <begin position="210"/>
        <end position="295"/>
    </location>
</feature>
<dbReference type="PANTHER" id="PTHR40465:SF1">
    <property type="entry name" value="DUF6534 DOMAIN-CONTAINING PROTEIN"/>
    <property type="match status" value="1"/>
</dbReference>
<organism evidence="4 5">
    <name type="scientific">Heterobasidion irregulare (strain TC 32-1)</name>
    <dbReference type="NCBI Taxonomy" id="747525"/>
    <lineage>
        <taxon>Eukaryota</taxon>
        <taxon>Fungi</taxon>
        <taxon>Dikarya</taxon>
        <taxon>Basidiomycota</taxon>
        <taxon>Agaricomycotina</taxon>
        <taxon>Agaricomycetes</taxon>
        <taxon>Russulales</taxon>
        <taxon>Bondarzewiaceae</taxon>
        <taxon>Heterobasidion</taxon>
        <taxon>Heterobasidion annosum species complex</taxon>
    </lineage>
</organism>
<dbReference type="STRING" id="747525.W4JQC5"/>
<dbReference type="RefSeq" id="XP_009551944.1">
    <property type="nucleotide sequence ID" value="XM_009553649.1"/>
</dbReference>
<feature type="transmembrane region" description="Helical" evidence="2">
    <location>
        <begin position="20"/>
        <end position="41"/>
    </location>
</feature>
<evidence type="ECO:0000313" key="5">
    <source>
        <dbReference type="Proteomes" id="UP000030671"/>
    </source>
</evidence>
<feature type="transmembrane region" description="Helical" evidence="2">
    <location>
        <begin position="141"/>
        <end position="160"/>
    </location>
</feature>
<dbReference type="HOGENOM" id="CLU_046025_2_0_1"/>
<protein>
    <recommendedName>
        <fullName evidence="3">DUF6534 domain-containing protein</fullName>
    </recommendedName>
</protein>
<accession>W4JQC5</accession>
<keyword evidence="2" id="KW-1133">Transmembrane helix</keyword>